<feature type="region of interest" description="Disordered" evidence="2">
    <location>
        <begin position="225"/>
        <end position="245"/>
    </location>
</feature>
<gene>
    <name evidence="3" type="ORF">TcWFU_003381</name>
</gene>
<organism evidence="3 4">
    <name type="scientific">Taenia crassiceps</name>
    <dbReference type="NCBI Taxonomy" id="6207"/>
    <lineage>
        <taxon>Eukaryota</taxon>
        <taxon>Metazoa</taxon>
        <taxon>Spiralia</taxon>
        <taxon>Lophotrochozoa</taxon>
        <taxon>Platyhelminthes</taxon>
        <taxon>Cestoda</taxon>
        <taxon>Eucestoda</taxon>
        <taxon>Cyclophyllidea</taxon>
        <taxon>Taeniidae</taxon>
        <taxon>Taenia</taxon>
    </lineage>
</organism>
<name>A0ABR4QGF9_9CEST</name>
<evidence type="ECO:0000256" key="2">
    <source>
        <dbReference type="SAM" id="MobiDB-lite"/>
    </source>
</evidence>
<dbReference type="EMBL" id="JAKROA010000003">
    <property type="protein sequence ID" value="KAL5108724.1"/>
    <property type="molecule type" value="Genomic_DNA"/>
</dbReference>
<protein>
    <submittedName>
        <fullName evidence="3">Uncharacterized protein</fullName>
    </submittedName>
</protein>
<keyword evidence="1" id="KW-0175">Coiled coil</keyword>
<dbReference type="Proteomes" id="UP001651158">
    <property type="component" value="Unassembled WGS sequence"/>
</dbReference>
<evidence type="ECO:0000313" key="4">
    <source>
        <dbReference type="Proteomes" id="UP001651158"/>
    </source>
</evidence>
<sequence length="255" mass="29834">MGDDLVLRRLLAVVKYDILQEILLNLEYENACGGLSHNEEELLNVYREAWIDCHMGRSPFSQIRGPRNPEIRDLFWSRFEEKVDDKLAAIGDDFVLVEDPETISQLNKVQWSKLCRLVMRIRELASETVSTQQELFARRTTLQKDLMLALGKVLRREPSQRSSDLRCMYERLAREKAELEDRVSKLTELSNAYDAQKQHFLELACRKADAQRQIKFIRQLKGTVSSASRRQSPNEEDLNDEDVEKPKQRFLYTNL</sequence>
<feature type="coiled-coil region" evidence="1">
    <location>
        <begin position="162"/>
        <end position="196"/>
    </location>
</feature>
<reference evidence="3 4" key="1">
    <citation type="journal article" date="2022" name="Front. Cell. Infect. Microbiol.">
        <title>The Genomes of Two Strains of Taenia crassiceps the Animal Model for the Study of Human Cysticercosis.</title>
        <authorList>
            <person name="Bobes R.J."/>
            <person name="Estrada K."/>
            <person name="Rios-Valencia D.G."/>
            <person name="Calderon-Gallegos A."/>
            <person name="de la Torre P."/>
            <person name="Carrero J.C."/>
            <person name="Sanchez-Flores A."/>
            <person name="Laclette J.P."/>
        </authorList>
    </citation>
    <scope>NUCLEOTIDE SEQUENCE [LARGE SCALE GENOMIC DNA]</scope>
    <source>
        <strain evidence="3">WFUcys</strain>
    </source>
</reference>
<keyword evidence="4" id="KW-1185">Reference proteome</keyword>
<accession>A0ABR4QGF9</accession>
<comment type="caution">
    <text evidence="3">The sequence shown here is derived from an EMBL/GenBank/DDBJ whole genome shotgun (WGS) entry which is preliminary data.</text>
</comment>
<evidence type="ECO:0000313" key="3">
    <source>
        <dbReference type="EMBL" id="KAL5108724.1"/>
    </source>
</evidence>
<proteinExistence type="predicted"/>
<evidence type="ECO:0000256" key="1">
    <source>
        <dbReference type="SAM" id="Coils"/>
    </source>
</evidence>
<feature type="compositionally biased region" description="Acidic residues" evidence="2">
    <location>
        <begin position="234"/>
        <end position="243"/>
    </location>
</feature>